<keyword evidence="9" id="KW-1185">Reference proteome</keyword>
<dbReference type="Proteomes" id="UP000002016">
    <property type="component" value="Chromosome"/>
</dbReference>
<evidence type="ECO:0000313" key="8">
    <source>
        <dbReference type="EMBL" id="ABV32893.1"/>
    </source>
</evidence>
<dbReference type="STRING" id="416591.Tlet_0325"/>
<keyword evidence="6" id="KW-0414">Isoprene biosynthesis</keyword>
<dbReference type="GO" id="GO:0004659">
    <property type="term" value="F:prenyltransferase activity"/>
    <property type="evidence" value="ECO:0007669"/>
    <property type="project" value="InterPro"/>
</dbReference>
<evidence type="ECO:0000256" key="6">
    <source>
        <dbReference type="ARBA" id="ARBA00023229"/>
    </source>
</evidence>
<keyword evidence="5" id="KW-0460">Magnesium</keyword>
<evidence type="ECO:0000256" key="4">
    <source>
        <dbReference type="ARBA" id="ARBA00022723"/>
    </source>
</evidence>
<dbReference type="PROSITE" id="PS00444">
    <property type="entry name" value="POLYPRENYL_SYNTHASE_2"/>
    <property type="match status" value="1"/>
</dbReference>
<dbReference type="OrthoDB" id="9805316at2"/>
<proteinExistence type="inferred from homology"/>
<evidence type="ECO:0000256" key="1">
    <source>
        <dbReference type="ARBA" id="ARBA00001946"/>
    </source>
</evidence>
<dbReference type="CDD" id="cd00685">
    <property type="entry name" value="Trans_IPPS_HT"/>
    <property type="match status" value="1"/>
</dbReference>
<accession>A8F409</accession>
<evidence type="ECO:0000313" key="9">
    <source>
        <dbReference type="Proteomes" id="UP000002016"/>
    </source>
</evidence>
<dbReference type="eggNOG" id="COG0142">
    <property type="taxonomic scope" value="Bacteria"/>
</dbReference>
<dbReference type="GO" id="GO:0008299">
    <property type="term" value="P:isoprenoid biosynthetic process"/>
    <property type="evidence" value="ECO:0007669"/>
    <property type="project" value="UniProtKB-KW"/>
</dbReference>
<organism evidence="8 9">
    <name type="scientific">Pseudothermotoga lettingae (strain ATCC BAA-301 / DSM 14385 / NBRC 107922 / TMO)</name>
    <name type="common">Thermotoga lettingae</name>
    <dbReference type="NCBI Taxonomy" id="416591"/>
    <lineage>
        <taxon>Bacteria</taxon>
        <taxon>Thermotogati</taxon>
        <taxon>Thermotogota</taxon>
        <taxon>Thermotogae</taxon>
        <taxon>Thermotogales</taxon>
        <taxon>Thermotogaceae</taxon>
        <taxon>Pseudothermotoga</taxon>
    </lineage>
</organism>
<dbReference type="PROSITE" id="PS00723">
    <property type="entry name" value="POLYPRENYL_SYNTHASE_1"/>
    <property type="match status" value="1"/>
</dbReference>
<reference evidence="8 9" key="1">
    <citation type="submission" date="2007-08" db="EMBL/GenBank/DDBJ databases">
        <title>Complete sequence of Thermotoga lettingae TMO.</title>
        <authorList>
            <consortium name="US DOE Joint Genome Institute"/>
            <person name="Copeland A."/>
            <person name="Lucas S."/>
            <person name="Lapidus A."/>
            <person name="Barry K."/>
            <person name="Glavina del Rio T."/>
            <person name="Dalin E."/>
            <person name="Tice H."/>
            <person name="Pitluck S."/>
            <person name="Foster B."/>
            <person name="Bruce D."/>
            <person name="Schmutz J."/>
            <person name="Larimer F."/>
            <person name="Land M."/>
            <person name="Hauser L."/>
            <person name="Kyrpides N."/>
            <person name="Mikhailova N."/>
            <person name="Nelson K."/>
            <person name="Gogarten J.P."/>
            <person name="Noll K."/>
            <person name="Richardson P."/>
        </authorList>
    </citation>
    <scope>NUCLEOTIDE SEQUENCE [LARGE SCALE GENOMIC DNA]</scope>
    <source>
        <strain evidence="9">ATCC BAA-301 / DSM 14385 / NBRC 107922 / TMO</strain>
    </source>
</reference>
<dbReference type="Pfam" id="PF00348">
    <property type="entry name" value="polyprenyl_synt"/>
    <property type="match status" value="1"/>
</dbReference>
<dbReference type="InterPro" id="IPR000092">
    <property type="entry name" value="Polyprenyl_synt"/>
</dbReference>
<evidence type="ECO:0000256" key="5">
    <source>
        <dbReference type="ARBA" id="ARBA00022842"/>
    </source>
</evidence>
<dbReference type="SFLD" id="SFLDS00005">
    <property type="entry name" value="Isoprenoid_Synthase_Type_I"/>
    <property type="match status" value="1"/>
</dbReference>
<evidence type="ECO:0000256" key="7">
    <source>
        <dbReference type="RuleBase" id="RU004466"/>
    </source>
</evidence>
<dbReference type="GO" id="GO:0046872">
    <property type="term" value="F:metal ion binding"/>
    <property type="evidence" value="ECO:0007669"/>
    <property type="project" value="UniProtKB-KW"/>
</dbReference>
<keyword evidence="4" id="KW-0479">Metal-binding</keyword>
<comment type="similarity">
    <text evidence="2 7">Belongs to the FPP/GGPP synthase family.</text>
</comment>
<dbReference type="EMBL" id="CP000812">
    <property type="protein sequence ID" value="ABV32893.1"/>
    <property type="molecule type" value="Genomic_DNA"/>
</dbReference>
<keyword evidence="3 7" id="KW-0808">Transferase</keyword>
<dbReference type="PANTHER" id="PTHR43281">
    <property type="entry name" value="FARNESYL DIPHOSPHATE SYNTHASE"/>
    <property type="match status" value="1"/>
</dbReference>
<protein>
    <submittedName>
        <fullName evidence="8">Polyprenyl synthetase</fullName>
    </submittedName>
</protein>
<dbReference type="SUPFAM" id="SSF48576">
    <property type="entry name" value="Terpenoid synthases"/>
    <property type="match status" value="1"/>
</dbReference>
<dbReference type="AlphaFoldDB" id="A8F409"/>
<reference evidence="8 9" key="2">
    <citation type="journal article" date="2009" name="Proc. Natl. Acad. Sci. U.S.A.">
        <title>On the chimeric nature, thermophilic origin, and phylogenetic placement of the Thermotogales.</title>
        <authorList>
            <person name="Zhaxybayeva O."/>
            <person name="Swithers K.S."/>
            <person name="Lapierre P."/>
            <person name="Fournier G.P."/>
            <person name="Bickhart D.M."/>
            <person name="DeBoy R.T."/>
            <person name="Nelson K.E."/>
            <person name="Nesbo C.L."/>
            <person name="Doolittle W.F."/>
            <person name="Gogarten J.P."/>
            <person name="Noll K.M."/>
        </authorList>
    </citation>
    <scope>NUCLEOTIDE SEQUENCE [LARGE SCALE GENOMIC DNA]</scope>
    <source>
        <strain evidence="9">ATCC BAA-301 / DSM 14385 / NBRC 107922 / TMO</strain>
    </source>
</reference>
<sequence>MNNEGFVKKLNEKMTRLINKSTMVEQAMAYSLLSAGKRIRPVLIKLICEDMGVQEDLIWNPAMAVELFHTASLIHDDLPQIDDSPLRRGRPSCHVVFGNDMAILAGDGLMLMAFCVLNQTPADPVSKSMLFDLFSKSTYDVLIGEAMDVEFTGKEKDINDVIEMYRKKTGALFSFCFAIGAILMKKLEYLEKLINVGSTFGVWFQIVDDLKDVSGKDENVGKTTGRDKALGKPTVVNIMGIQEAKNFADNLYESVIVQLKSLSLNKVVDFLCALRE</sequence>
<dbReference type="PANTHER" id="PTHR43281:SF1">
    <property type="entry name" value="FARNESYL DIPHOSPHATE SYNTHASE"/>
    <property type="match status" value="1"/>
</dbReference>
<dbReference type="InterPro" id="IPR008949">
    <property type="entry name" value="Isoprenoid_synthase_dom_sf"/>
</dbReference>
<dbReference type="SFLD" id="SFLDG01017">
    <property type="entry name" value="Polyprenyl_Transferase_Like"/>
    <property type="match status" value="1"/>
</dbReference>
<evidence type="ECO:0000256" key="3">
    <source>
        <dbReference type="ARBA" id="ARBA00022679"/>
    </source>
</evidence>
<name>A8F409_PSELT</name>
<dbReference type="HOGENOM" id="CLU_014015_0_1_0"/>
<gene>
    <name evidence="8" type="ordered locus">Tlet_0325</name>
</gene>
<dbReference type="InterPro" id="IPR033749">
    <property type="entry name" value="Polyprenyl_synt_CS"/>
</dbReference>
<evidence type="ECO:0000256" key="2">
    <source>
        <dbReference type="ARBA" id="ARBA00006706"/>
    </source>
</evidence>
<comment type="cofactor">
    <cofactor evidence="1">
        <name>Mg(2+)</name>
        <dbReference type="ChEBI" id="CHEBI:18420"/>
    </cofactor>
</comment>
<dbReference type="KEGG" id="tle:Tlet_0325"/>
<dbReference type="Gene3D" id="1.10.600.10">
    <property type="entry name" value="Farnesyl Diphosphate Synthase"/>
    <property type="match status" value="1"/>
</dbReference>